<dbReference type="OrthoDB" id="10017216at2759"/>
<dbReference type="EMBL" id="KQ417125">
    <property type="protein sequence ID" value="KOF93601.1"/>
    <property type="molecule type" value="Genomic_DNA"/>
</dbReference>
<dbReference type="KEGG" id="obi:106868166"/>
<dbReference type="InterPro" id="IPR017025">
    <property type="entry name" value="Cancer-assoc_antigen_RCAS1"/>
</dbReference>
<dbReference type="OMA" id="LGEMENW"/>
<reference evidence="3" key="1">
    <citation type="submission" date="2015-07" db="EMBL/GenBank/DDBJ databases">
        <title>MeaNS - Measles Nucleotide Surveillance Program.</title>
        <authorList>
            <person name="Tran T."/>
            <person name="Druce J."/>
        </authorList>
    </citation>
    <scope>NUCLEOTIDE SEQUENCE</scope>
    <source>
        <strain evidence="3">UCB-OBI-ISO-001</strain>
        <tissue evidence="3">Gonad</tissue>
    </source>
</reference>
<protein>
    <recommendedName>
        <fullName evidence="4">Receptor-binding cancer antigen expressed on SiSo cells</fullName>
    </recommendedName>
</protein>
<dbReference type="PANTHER" id="PTHR15208:SF2">
    <property type="entry name" value="RECEPTOR-BINDING CANCER ANTIGEN EXPRESSED ON SISO CELLS"/>
    <property type="match status" value="1"/>
</dbReference>
<gene>
    <name evidence="3" type="ORF">OCBIM_22003925mg</name>
</gene>
<organism evidence="3">
    <name type="scientific">Octopus bimaculoides</name>
    <name type="common">California two-spotted octopus</name>
    <dbReference type="NCBI Taxonomy" id="37653"/>
    <lineage>
        <taxon>Eukaryota</taxon>
        <taxon>Metazoa</taxon>
        <taxon>Spiralia</taxon>
        <taxon>Lophotrochozoa</taxon>
        <taxon>Mollusca</taxon>
        <taxon>Cephalopoda</taxon>
        <taxon>Coleoidea</taxon>
        <taxon>Octopodiformes</taxon>
        <taxon>Octopoda</taxon>
        <taxon>Incirrata</taxon>
        <taxon>Octopodidae</taxon>
        <taxon>Octopus</taxon>
    </lineage>
</organism>
<dbReference type="PIRSF" id="PIRSF034247">
    <property type="entry name" value="RCAS1"/>
    <property type="match status" value="1"/>
</dbReference>
<dbReference type="EMBL" id="KQ417125">
    <property type="protein sequence ID" value="KOF93598.1"/>
    <property type="molecule type" value="Genomic_DNA"/>
</dbReference>
<dbReference type="STRING" id="37653.A0A0L8HWI4"/>
<feature type="compositionally biased region" description="Basic and acidic residues" evidence="2">
    <location>
        <begin position="72"/>
        <end position="85"/>
    </location>
</feature>
<dbReference type="GO" id="GO:0030141">
    <property type="term" value="C:secretory granule"/>
    <property type="evidence" value="ECO:0007669"/>
    <property type="project" value="TreeGrafter"/>
</dbReference>
<feature type="coiled-coil region" evidence="1">
    <location>
        <begin position="153"/>
        <end position="194"/>
    </location>
</feature>
<keyword evidence="1" id="KW-0175">Coiled coil</keyword>
<sequence length="204" mass="23743">MKILVNFVKKIFNIVFLILSPVRRLICRRRRHSDTPILPLNAVYSAPPTVSTSSLPPEGELQPWESWEMEDSEYKSSRNRNKSENGEQEPDIDFFQDMTPKIKKTAKILVKKDNNEKLENPANRLAMTSEFPVTQDTELGIWEENGKCWEEASEDLSWQVDATIKEKKRAEREARQLEQLRKKQEKELVRGLKKDSPFAAVRLS</sequence>
<evidence type="ECO:0000256" key="2">
    <source>
        <dbReference type="SAM" id="MobiDB-lite"/>
    </source>
</evidence>
<name>A0A0L8HWI4_OCTBM</name>
<evidence type="ECO:0000313" key="3">
    <source>
        <dbReference type="EMBL" id="KOF93598.1"/>
    </source>
</evidence>
<dbReference type="PANTHER" id="PTHR15208">
    <property type="entry name" value="RECEPTOR-BINDING CANCER ANTIGEN EXPRESSED ON SISO CELLS CANCER ASSOCIATED SURFACE ANTIGEN RCAS1 ESTROGEN RECEPTOR-BINDING FRAGMENT- ASSOCIATED GENE 9 PROTEIN"/>
    <property type="match status" value="1"/>
</dbReference>
<feature type="region of interest" description="Disordered" evidence="2">
    <location>
        <begin position="48"/>
        <end position="92"/>
    </location>
</feature>
<dbReference type="AlphaFoldDB" id="A0A0L8HWI4"/>
<evidence type="ECO:0008006" key="4">
    <source>
        <dbReference type="Google" id="ProtNLM"/>
    </source>
</evidence>
<proteinExistence type="predicted"/>
<accession>A0A0L8HWI4</accession>
<evidence type="ECO:0000256" key="1">
    <source>
        <dbReference type="SAM" id="Coils"/>
    </source>
</evidence>